<dbReference type="RefSeq" id="WP_124029075.1">
    <property type="nucleotide sequence ID" value="NZ_JBHRSN010000013.1"/>
</dbReference>
<comment type="function">
    <text evidence="7">Responsible for the coupling of flagellin expression to flagellar assembly by preventing expression of the flagellin genes when a component of the middle class of proteins is defective. It negatively regulates flagellar genes by inhibiting the activity of FliA by directly binding to FliA.</text>
</comment>
<evidence type="ECO:0000256" key="2">
    <source>
        <dbReference type="ARBA" id="ARBA00017823"/>
    </source>
</evidence>
<evidence type="ECO:0000256" key="4">
    <source>
        <dbReference type="ARBA" id="ARBA00022795"/>
    </source>
</evidence>
<evidence type="ECO:0000256" key="3">
    <source>
        <dbReference type="ARBA" id="ARBA00022491"/>
    </source>
</evidence>
<feature type="region of interest" description="Disordered" evidence="9">
    <location>
        <begin position="1"/>
        <end position="76"/>
    </location>
</feature>
<feature type="compositionally biased region" description="Low complexity" evidence="9">
    <location>
        <begin position="1"/>
        <end position="46"/>
    </location>
</feature>
<dbReference type="AlphaFoldDB" id="A0A3N5XYG3"/>
<evidence type="ECO:0000256" key="5">
    <source>
        <dbReference type="ARBA" id="ARBA00023015"/>
    </source>
</evidence>
<keyword evidence="11" id="KW-0966">Cell projection</keyword>
<keyword evidence="11" id="KW-0969">Cilium</keyword>
<dbReference type="InterPro" id="IPR031316">
    <property type="entry name" value="FlgM_C"/>
</dbReference>
<keyword evidence="3" id="KW-0678">Repressor</keyword>
<keyword evidence="5" id="KW-0805">Transcription regulation</keyword>
<keyword evidence="6" id="KW-0804">Transcription</keyword>
<protein>
    <recommendedName>
        <fullName evidence="2">Negative regulator of flagellin synthesis</fullName>
    </recommendedName>
    <alternativeName>
        <fullName evidence="8">Anti-sigma-28 factor</fullName>
    </alternativeName>
</protein>
<keyword evidence="11" id="KW-0282">Flagellum</keyword>
<evidence type="ECO:0000313" key="11">
    <source>
        <dbReference type="EMBL" id="RPJ64946.1"/>
    </source>
</evidence>
<sequence>MAINNVNNGGVPNKPAVDNAKQNAQQAQNQAASQNVAKQAQAAQQAPRQDSVSLTQSAQQLNQVQKKAGDAPVNQEKVDKLKKAIQNGEYRVNPEALASKIAKLEAQIFGIKS</sequence>
<dbReference type="Proteomes" id="UP000275281">
    <property type="component" value="Unassembled WGS sequence"/>
</dbReference>
<dbReference type="GO" id="GO:0045892">
    <property type="term" value="P:negative regulation of DNA-templated transcription"/>
    <property type="evidence" value="ECO:0007669"/>
    <property type="project" value="InterPro"/>
</dbReference>
<feature type="domain" description="Anti-sigma-28 factor FlgM C-terminal" evidence="10">
    <location>
        <begin position="50"/>
        <end position="102"/>
    </location>
</feature>
<evidence type="ECO:0000256" key="7">
    <source>
        <dbReference type="ARBA" id="ARBA00024739"/>
    </source>
</evidence>
<evidence type="ECO:0000256" key="6">
    <source>
        <dbReference type="ARBA" id="ARBA00023163"/>
    </source>
</evidence>
<accession>A0A3N5XYG3</accession>
<dbReference type="EMBL" id="RPOK01000006">
    <property type="protein sequence ID" value="RPJ64946.1"/>
    <property type="molecule type" value="Genomic_DNA"/>
</dbReference>
<gene>
    <name evidence="11" type="primary">flgM</name>
    <name evidence="11" type="ORF">DRW07_16635</name>
</gene>
<dbReference type="GO" id="GO:0044781">
    <property type="term" value="P:bacterial-type flagellum organization"/>
    <property type="evidence" value="ECO:0007669"/>
    <property type="project" value="UniProtKB-KW"/>
</dbReference>
<evidence type="ECO:0000259" key="10">
    <source>
        <dbReference type="Pfam" id="PF04316"/>
    </source>
</evidence>
<organism evidence="11 12">
    <name type="scientific">Alteromonas sediminis</name>
    <dbReference type="NCBI Taxonomy" id="2259342"/>
    <lineage>
        <taxon>Bacteria</taxon>
        <taxon>Pseudomonadati</taxon>
        <taxon>Pseudomonadota</taxon>
        <taxon>Gammaproteobacteria</taxon>
        <taxon>Alteromonadales</taxon>
        <taxon>Alteromonadaceae</taxon>
        <taxon>Alteromonas/Salinimonas group</taxon>
        <taxon>Alteromonas</taxon>
    </lineage>
</organism>
<keyword evidence="12" id="KW-1185">Reference proteome</keyword>
<dbReference type="InterPro" id="IPR035890">
    <property type="entry name" value="Anti-sigma-28_factor_FlgM_sf"/>
</dbReference>
<evidence type="ECO:0000313" key="12">
    <source>
        <dbReference type="Proteomes" id="UP000275281"/>
    </source>
</evidence>
<keyword evidence="4" id="KW-1005">Bacterial flagellum biogenesis</keyword>
<dbReference type="Pfam" id="PF04316">
    <property type="entry name" value="FlgM"/>
    <property type="match status" value="1"/>
</dbReference>
<feature type="compositionally biased region" description="Polar residues" evidence="9">
    <location>
        <begin position="47"/>
        <end position="65"/>
    </location>
</feature>
<evidence type="ECO:0000256" key="8">
    <source>
        <dbReference type="ARBA" id="ARBA00030117"/>
    </source>
</evidence>
<name>A0A3N5XYG3_9ALTE</name>
<evidence type="ECO:0000256" key="9">
    <source>
        <dbReference type="SAM" id="MobiDB-lite"/>
    </source>
</evidence>
<dbReference type="NCBIfam" id="TIGR03824">
    <property type="entry name" value="FlgM_jcvi"/>
    <property type="match status" value="1"/>
</dbReference>
<comment type="caution">
    <text evidence="11">The sequence shown here is derived from an EMBL/GenBank/DDBJ whole genome shotgun (WGS) entry which is preliminary data.</text>
</comment>
<reference evidence="11 12" key="1">
    <citation type="submission" date="2018-11" db="EMBL/GenBank/DDBJ databases">
        <authorList>
            <person name="Ye M.-Q."/>
            <person name="Du Z.-J."/>
        </authorList>
    </citation>
    <scope>NUCLEOTIDE SEQUENCE [LARGE SCALE GENOMIC DNA]</scope>
    <source>
        <strain evidence="11 12">U0105</strain>
    </source>
</reference>
<dbReference type="OrthoDB" id="5797147at2"/>
<proteinExistence type="inferred from homology"/>
<dbReference type="SUPFAM" id="SSF101498">
    <property type="entry name" value="Anti-sigma factor FlgM"/>
    <property type="match status" value="1"/>
</dbReference>
<dbReference type="InterPro" id="IPR007412">
    <property type="entry name" value="FlgM"/>
</dbReference>
<comment type="similarity">
    <text evidence="1">Belongs to the FlgM family.</text>
</comment>
<evidence type="ECO:0000256" key="1">
    <source>
        <dbReference type="ARBA" id="ARBA00005322"/>
    </source>
</evidence>